<name>A0ABU9Z7J6_9HYPH</name>
<dbReference type="Proteomes" id="UP001404845">
    <property type="component" value="Unassembled WGS sequence"/>
</dbReference>
<dbReference type="RefSeq" id="WP_200671324.1">
    <property type="nucleotide sequence ID" value="NZ_JACWCW010000060.1"/>
</dbReference>
<evidence type="ECO:0000256" key="5">
    <source>
        <dbReference type="ARBA" id="ARBA00023204"/>
    </source>
</evidence>
<evidence type="ECO:0000256" key="1">
    <source>
        <dbReference type="ARBA" id="ARBA00022722"/>
    </source>
</evidence>
<dbReference type="EC" id="3.1.-.-" evidence="6"/>
<keyword evidence="3 6" id="KW-0227">DNA damage</keyword>
<evidence type="ECO:0000256" key="4">
    <source>
        <dbReference type="ARBA" id="ARBA00022801"/>
    </source>
</evidence>
<dbReference type="CDD" id="cd00221">
    <property type="entry name" value="Vsr"/>
    <property type="match status" value="1"/>
</dbReference>
<dbReference type="InterPro" id="IPR004603">
    <property type="entry name" value="DNA_mismatch_endonuc_vsr"/>
</dbReference>
<evidence type="ECO:0000256" key="6">
    <source>
        <dbReference type="PIRNR" id="PIRNR018267"/>
    </source>
</evidence>
<keyword evidence="4 6" id="KW-0378">Hydrolase</keyword>
<comment type="similarity">
    <text evidence="6">Belongs to the vsr family.</text>
</comment>
<accession>A0ABU9Z7J6</accession>
<comment type="caution">
    <text evidence="7">The sequence shown here is derived from an EMBL/GenBank/DDBJ whole genome shotgun (WGS) entry which is preliminary data.</text>
</comment>
<reference evidence="7 8" key="1">
    <citation type="journal article" date="2023" name="PLoS ONE">
        <title>Complete genome assembly of Hawai'i environmental nontuberculous mycobacteria reveals unexpected co-isolation with methylobacteria.</title>
        <authorList>
            <person name="Hendrix J."/>
            <person name="Epperson L.E."/>
            <person name="Tong E.I."/>
            <person name="Chan Y.L."/>
            <person name="Hasan N.A."/>
            <person name="Dawrs S.N."/>
            <person name="Norton G.J."/>
            <person name="Virdi R."/>
            <person name="Crooks J.L."/>
            <person name="Chan E.D."/>
            <person name="Honda J.R."/>
            <person name="Strong M."/>
        </authorList>
    </citation>
    <scope>NUCLEOTIDE SEQUENCE [LARGE SCALE GENOMIC DNA]</scope>
    <source>
        <strain evidence="7 8">NJH_HI01</strain>
    </source>
</reference>
<dbReference type="PIRSF" id="PIRSF018267">
    <property type="entry name" value="VSR_endonuc"/>
    <property type="match status" value="1"/>
</dbReference>
<dbReference type="Gene3D" id="3.40.960.10">
    <property type="entry name" value="VSR Endonuclease"/>
    <property type="match status" value="1"/>
</dbReference>
<evidence type="ECO:0000256" key="3">
    <source>
        <dbReference type="ARBA" id="ARBA00022763"/>
    </source>
</evidence>
<evidence type="ECO:0000313" key="8">
    <source>
        <dbReference type="Proteomes" id="UP001404845"/>
    </source>
</evidence>
<evidence type="ECO:0000256" key="2">
    <source>
        <dbReference type="ARBA" id="ARBA00022759"/>
    </source>
</evidence>
<dbReference type="EMBL" id="JAQYXL010000001">
    <property type="protein sequence ID" value="MEN3227049.1"/>
    <property type="molecule type" value="Genomic_DNA"/>
</dbReference>
<dbReference type="Pfam" id="PF03852">
    <property type="entry name" value="Vsr"/>
    <property type="match status" value="1"/>
</dbReference>
<dbReference type="InterPro" id="IPR011335">
    <property type="entry name" value="Restrct_endonuc-II-like"/>
</dbReference>
<evidence type="ECO:0000313" key="7">
    <source>
        <dbReference type="EMBL" id="MEN3227049.1"/>
    </source>
</evidence>
<gene>
    <name evidence="7" type="ORF">PUR21_05125</name>
</gene>
<dbReference type="GO" id="GO:0004519">
    <property type="term" value="F:endonuclease activity"/>
    <property type="evidence" value="ECO:0007669"/>
    <property type="project" value="UniProtKB-KW"/>
</dbReference>
<organism evidence="7 8">
    <name type="scientific">Methylorubrum rhodesianum</name>
    <dbReference type="NCBI Taxonomy" id="29427"/>
    <lineage>
        <taxon>Bacteria</taxon>
        <taxon>Pseudomonadati</taxon>
        <taxon>Pseudomonadota</taxon>
        <taxon>Alphaproteobacteria</taxon>
        <taxon>Hyphomicrobiales</taxon>
        <taxon>Methylobacteriaceae</taxon>
        <taxon>Methylorubrum</taxon>
    </lineage>
</organism>
<dbReference type="NCBIfam" id="TIGR00632">
    <property type="entry name" value="vsr"/>
    <property type="match status" value="1"/>
</dbReference>
<dbReference type="SUPFAM" id="SSF52980">
    <property type="entry name" value="Restriction endonuclease-like"/>
    <property type="match status" value="1"/>
</dbReference>
<comment type="function">
    <text evidence="6">May nick specific sequences that contain T:G mispairs resulting from m5C-deamination.</text>
</comment>
<keyword evidence="5 6" id="KW-0234">DNA repair</keyword>
<keyword evidence="8" id="KW-1185">Reference proteome</keyword>
<proteinExistence type="inferred from homology"/>
<keyword evidence="1 6" id="KW-0540">Nuclease</keyword>
<keyword evidence="2 6" id="KW-0255">Endonuclease</keyword>
<protein>
    <recommendedName>
        <fullName evidence="6">Very short patch repair endonuclease</fullName>
        <ecNumber evidence="6">3.1.-.-</ecNumber>
    </recommendedName>
</protein>
<sequence length="148" mass="16938">MDRLLPTERSRLMGNVRGKDTTPEMVVRKTAHALGYRFRLHRKGLPGSPDLVFASRRKVVFVHGCFWHRHPSCRKASTPKTRPEFWRAKFARNVERDAKNERDLRAAGWEVLIVWECETRDVAELARVLHAFLGEAGGTVAPSHRSAP</sequence>